<name>A0A2P6MQ40_9EUKA</name>
<proteinExistence type="predicted"/>
<dbReference type="InParanoid" id="A0A2P6MQ40"/>
<dbReference type="Proteomes" id="UP000241769">
    <property type="component" value="Unassembled WGS sequence"/>
</dbReference>
<organism evidence="2 3">
    <name type="scientific">Planoprotostelium fungivorum</name>
    <dbReference type="NCBI Taxonomy" id="1890364"/>
    <lineage>
        <taxon>Eukaryota</taxon>
        <taxon>Amoebozoa</taxon>
        <taxon>Evosea</taxon>
        <taxon>Variosea</taxon>
        <taxon>Cavosteliida</taxon>
        <taxon>Cavosteliaceae</taxon>
        <taxon>Planoprotostelium</taxon>
    </lineage>
</organism>
<accession>A0A2P6MQ40</accession>
<keyword evidence="3" id="KW-1185">Reference proteome</keyword>
<evidence type="ECO:0000313" key="3">
    <source>
        <dbReference type="Proteomes" id="UP000241769"/>
    </source>
</evidence>
<protein>
    <submittedName>
        <fullName evidence="2">Uncharacterized protein</fullName>
    </submittedName>
</protein>
<reference evidence="2 3" key="1">
    <citation type="journal article" date="2018" name="Genome Biol. Evol.">
        <title>Multiple Roots of Fruiting Body Formation in Amoebozoa.</title>
        <authorList>
            <person name="Hillmann F."/>
            <person name="Forbes G."/>
            <person name="Novohradska S."/>
            <person name="Ferling I."/>
            <person name="Riege K."/>
            <person name="Groth M."/>
            <person name="Westermann M."/>
            <person name="Marz M."/>
            <person name="Spaller T."/>
            <person name="Winckler T."/>
            <person name="Schaap P."/>
            <person name="Glockner G."/>
        </authorList>
    </citation>
    <scope>NUCLEOTIDE SEQUENCE [LARGE SCALE GENOMIC DNA]</scope>
    <source>
        <strain evidence="2 3">Jena</strain>
    </source>
</reference>
<feature type="region of interest" description="Disordered" evidence="1">
    <location>
        <begin position="1"/>
        <end position="51"/>
    </location>
</feature>
<dbReference type="AlphaFoldDB" id="A0A2P6MQ40"/>
<comment type="caution">
    <text evidence="2">The sequence shown here is derived from an EMBL/GenBank/DDBJ whole genome shotgun (WGS) entry which is preliminary data.</text>
</comment>
<dbReference type="EMBL" id="MDYQ01000539">
    <property type="protein sequence ID" value="PRP73815.1"/>
    <property type="molecule type" value="Genomic_DNA"/>
</dbReference>
<gene>
    <name evidence="2" type="ORF">PROFUN_10185</name>
</gene>
<evidence type="ECO:0000256" key="1">
    <source>
        <dbReference type="SAM" id="MobiDB-lite"/>
    </source>
</evidence>
<evidence type="ECO:0000313" key="2">
    <source>
        <dbReference type="EMBL" id="PRP73815.1"/>
    </source>
</evidence>
<sequence>MDRYRYNRSPTTKRRAVPLTPPGVSFDNYDELKKDHHAQKTSSEESMHECSMSFPALTRPSSIMRTEDIMVGHPARFKSPACFAVSVTTNFAPEETSELWLWSRLHVDEASPLVSSIQNISSRVPLLLSGEGDKRTRYGALADIDGDYSALLLRAHIQRMETALRSLKKMLFDFDAKLYRILNLIEQITNDYQLQTPHLGKRDTDNVKDERQFQLAETLTAMTDLSRSISAENIKKRQIIENLKYDGGGQNEKLCSSFMNEDIDYETRKKMML</sequence>